<evidence type="ECO:0000256" key="1">
    <source>
        <dbReference type="SAM" id="Coils"/>
    </source>
</evidence>
<protein>
    <submittedName>
        <fullName evidence="2">Uncharacterized protein</fullName>
    </submittedName>
</protein>
<name>A0A6C0HB38_9ZZZZ</name>
<dbReference type="AlphaFoldDB" id="A0A6C0HB38"/>
<organism evidence="2">
    <name type="scientific">viral metagenome</name>
    <dbReference type="NCBI Taxonomy" id="1070528"/>
    <lineage>
        <taxon>unclassified sequences</taxon>
        <taxon>metagenomes</taxon>
        <taxon>organismal metagenomes</taxon>
    </lineage>
</organism>
<keyword evidence="1" id="KW-0175">Coiled coil</keyword>
<feature type="coiled-coil region" evidence="1">
    <location>
        <begin position="140"/>
        <end position="167"/>
    </location>
</feature>
<reference evidence="2" key="1">
    <citation type="journal article" date="2020" name="Nature">
        <title>Giant virus diversity and host interactions through global metagenomics.</title>
        <authorList>
            <person name="Schulz F."/>
            <person name="Roux S."/>
            <person name="Paez-Espino D."/>
            <person name="Jungbluth S."/>
            <person name="Walsh D.A."/>
            <person name="Denef V.J."/>
            <person name="McMahon K.D."/>
            <person name="Konstantinidis K.T."/>
            <person name="Eloe-Fadrosh E.A."/>
            <person name="Kyrpides N.C."/>
            <person name="Woyke T."/>
        </authorList>
    </citation>
    <scope>NUCLEOTIDE SEQUENCE</scope>
    <source>
        <strain evidence="2">GVMAG-M-3300023179-90</strain>
    </source>
</reference>
<evidence type="ECO:0000313" key="2">
    <source>
        <dbReference type="EMBL" id="QHT77600.1"/>
    </source>
</evidence>
<sequence length="184" mass="22171">MNSIEIFIPRILGSIKKHTVINTFKELRIGNITKIDMHKKINENNNAYSFAFISLDLYNNEYTKTFKHMLDTKEYTRLTYDYHRNQYWEIKKHILPEFRAKTRIPSPQSIADAVFFDNDFDNQLERIVKPIPLQFKLFESHFTQKDKDDLVKEYEELEMEMLQIFNANTIVSNHLQSYKLYTLF</sequence>
<proteinExistence type="predicted"/>
<dbReference type="EMBL" id="MN739920">
    <property type="protein sequence ID" value="QHT77600.1"/>
    <property type="molecule type" value="Genomic_DNA"/>
</dbReference>
<accession>A0A6C0HB38</accession>